<evidence type="ECO:0000256" key="6">
    <source>
        <dbReference type="ARBA" id="ARBA00023136"/>
    </source>
</evidence>
<comment type="subcellular location">
    <subcellularLocation>
        <location evidence="1 8">Membrane</location>
        <topology evidence="1 8">Multi-pass membrane protein</topology>
    </subcellularLocation>
</comment>
<keyword evidence="5 8" id="KW-1133">Transmembrane helix</keyword>
<dbReference type="GO" id="GO:0005886">
    <property type="term" value="C:plasma membrane"/>
    <property type="evidence" value="ECO:0007669"/>
    <property type="project" value="TreeGrafter"/>
</dbReference>
<evidence type="ECO:0000256" key="2">
    <source>
        <dbReference type="ARBA" id="ARBA00009177"/>
    </source>
</evidence>
<evidence type="ECO:0000256" key="1">
    <source>
        <dbReference type="ARBA" id="ARBA00004141"/>
    </source>
</evidence>
<dbReference type="InterPro" id="IPR014024">
    <property type="entry name" value="Auxin_eff_plant"/>
</dbReference>
<dbReference type="GO" id="GO:0009734">
    <property type="term" value="P:auxin-activated signaling pathway"/>
    <property type="evidence" value="ECO:0007669"/>
    <property type="project" value="UniProtKB-UniRule"/>
</dbReference>
<feature type="transmembrane region" description="Helical" evidence="8">
    <location>
        <begin position="71"/>
        <end position="89"/>
    </location>
</feature>
<sequence length="625" mass="67811">MITGKDIYDVLAAIIPLYVAMILAYGSVRWWRIFTPDQCSGINRFVAVFAVPLLGFHFISTNNIYEMNYHFLAADSLQKVVILGALFLWHAFSKNGSLEWMITLFSLSTLPNTLVMGIPLLRAMYGDFSGNLMVQIVVMQSVIWYTLMLIMFEYRGAKLLISEQFPETAASITSFRVDSDVVSLNGREPLQADAEIGDDGKLHVVVRRSASASVISSYNKGLHSSAITPRASNLTGVEIYSVQSSREPTPRASSFNQTDFYAMFSGKGGISSPKHGYTNSYGGDVFSVQSSKGPTPRASNFDDEVMKMGNKKRGGRSMSGEMFNNNNNNNVTSSYPTPNPLFSGSGSVGPKRKESGSGTAPNKELHMFVWSSSASPVSEAHMKNAVNGAAAELGSVDPSKLHNDIAASRGIGSPAAGKNKEIEMDQDGSKVLSINASPYSCKNKIDLEEGGEVKKHQMPPATVMTRLILIMVWRKLIRNPNTYSSLFGLIWSLISFRWNIQMPTIVRGSIAILSDAGLGMAMFSLGLFMALQPKIIACGKSVATFSMAVRFLTGPAVIAATSIAIGLRGVLLHVAIVQAALPQGIVPFVFAKEYNVHPDILSTAVIFGMLIALPITILYYVLLGL</sequence>
<keyword evidence="11" id="KW-1185">Reference proteome</keyword>
<feature type="transmembrane region" description="Helical" evidence="8">
    <location>
        <begin position="101"/>
        <end position="120"/>
    </location>
</feature>
<feature type="compositionally biased region" description="Polar residues" evidence="9">
    <location>
        <begin position="331"/>
        <end position="345"/>
    </location>
</feature>
<dbReference type="NCBIfam" id="TIGR00946">
    <property type="entry name" value="2a69"/>
    <property type="match status" value="1"/>
</dbReference>
<dbReference type="InterPro" id="IPR051107">
    <property type="entry name" value="Auxin_Efflux_Carrier"/>
</dbReference>
<name>A0AAV1CSW7_OLDCO</name>
<keyword evidence="3 8" id="KW-0813">Transport</keyword>
<evidence type="ECO:0000256" key="9">
    <source>
        <dbReference type="SAM" id="MobiDB-lite"/>
    </source>
</evidence>
<proteinExistence type="inferred from homology"/>
<evidence type="ECO:0000256" key="8">
    <source>
        <dbReference type="RuleBase" id="RU362108"/>
    </source>
</evidence>
<dbReference type="GO" id="GO:0005783">
    <property type="term" value="C:endoplasmic reticulum"/>
    <property type="evidence" value="ECO:0007669"/>
    <property type="project" value="TreeGrafter"/>
</dbReference>
<feature type="transmembrane region" description="Helical" evidence="8">
    <location>
        <begin position="510"/>
        <end position="531"/>
    </location>
</feature>
<dbReference type="GO" id="GO:0009926">
    <property type="term" value="P:auxin polar transport"/>
    <property type="evidence" value="ECO:0007669"/>
    <property type="project" value="TreeGrafter"/>
</dbReference>
<comment type="similarity">
    <text evidence="2 8">Belongs to the auxin efflux carrier (TC 2.A.69.1) family.</text>
</comment>
<dbReference type="PANTHER" id="PTHR31752:SF4">
    <property type="entry name" value="AUXIN EFFLUX CARRIER COMPONENT 2"/>
    <property type="match status" value="1"/>
</dbReference>
<accession>A0AAV1CSW7</accession>
<evidence type="ECO:0000256" key="4">
    <source>
        <dbReference type="ARBA" id="ARBA00022692"/>
    </source>
</evidence>
<evidence type="ECO:0000256" key="7">
    <source>
        <dbReference type="ARBA" id="ARBA00023294"/>
    </source>
</evidence>
<dbReference type="AlphaFoldDB" id="A0AAV1CSW7"/>
<evidence type="ECO:0000313" key="11">
    <source>
        <dbReference type="Proteomes" id="UP001161247"/>
    </source>
</evidence>
<keyword evidence="6 8" id="KW-0472">Membrane</keyword>
<gene>
    <name evidence="10" type="ORF">OLC1_LOCUS8651</name>
</gene>
<feature type="transmembrane region" description="Helical" evidence="8">
    <location>
        <begin position="543"/>
        <end position="565"/>
    </location>
</feature>
<feature type="region of interest" description="Disordered" evidence="9">
    <location>
        <begin position="327"/>
        <end position="362"/>
    </location>
</feature>
<feature type="transmembrane region" description="Helical" evidence="8">
    <location>
        <begin position="571"/>
        <end position="591"/>
    </location>
</feature>
<feature type="transmembrane region" description="Helical" evidence="8">
    <location>
        <begin position="132"/>
        <end position="152"/>
    </location>
</feature>
<dbReference type="Proteomes" id="UP001161247">
    <property type="component" value="Chromosome 3"/>
</dbReference>
<evidence type="ECO:0000256" key="3">
    <source>
        <dbReference type="ARBA" id="ARBA00022448"/>
    </source>
</evidence>
<protein>
    <recommendedName>
        <fullName evidence="8">Auxin efflux carrier component</fullName>
    </recommendedName>
</protein>
<feature type="transmembrane region" description="Helical" evidence="8">
    <location>
        <begin position="6"/>
        <end position="25"/>
    </location>
</feature>
<feature type="transmembrane region" description="Helical" evidence="8">
    <location>
        <begin position="603"/>
        <end position="622"/>
    </location>
</feature>
<reference evidence="10" key="1">
    <citation type="submission" date="2023-03" db="EMBL/GenBank/DDBJ databases">
        <authorList>
            <person name="Julca I."/>
        </authorList>
    </citation>
    <scope>NUCLEOTIDE SEQUENCE</scope>
</reference>
<dbReference type="InterPro" id="IPR004776">
    <property type="entry name" value="Mem_transp_PIN-like"/>
</dbReference>
<evidence type="ECO:0000313" key="10">
    <source>
        <dbReference type="EMBL" id="CAI9098446.1"/>
    </source>
</evidence>
<feature type="transmembrane region" description="Helical" evidence="8">
    <location>
        <begin position="45"/>
        <end position="65"/>
    </location>
</feature>
<dbReference type="Pfam" id="PF03547">
    <property type="entry name" value="Mem_trans"/>
    <property type="match status" value="1"/>
</dbReference>
<keyword evidence="4 8" id="KW-0812">Transmembrane</keyword>
<dbReference type="GO" id="GO:0010329">
    <property type="term" value="F:auxin efflux transmembrane transporter activity"/>
    <property type="evidence" value="ECO:0007669"/>
    <property type="project" value="TreeGrafter"/>
</dbReference>
<dbReference type="PANTHER" id="PTHR31752">
    <property type="entry name" value="AUXIN EFFLUX CARRIER COMPONENT 1B-RELATED"/>
    <property type="match status" value="1"/>
</dbReference>
<comment type="function">
    <text evidence="8">May act as a component of the auxin efflux carrier.</text>
</comment>
<keyword evidence="7 8" id="KW-0927">Auxin signaling pathway</keyword>
<dbReference type="EMBL" id="OX459120">
    <property type="protein sequence ID" value="CAI9098446.1"/>
    <property type="molecule type" value="Genomic_DNA"/>
</dbReference>
<organism evidence="10 11">
    <name type="scientific">Oldenlandia corymbosa var. corymbosa</name>
    <dbReference type="NCBI Taxonomy" id="529605"/>
    <lineage>
        <taxon>Eukaryota</taxon>
        <taxon>Viridiplantae</taxon>
        <taxon>Streptophyta</taxon>
        <taxon>Embryophyta</taxon>
        <taxon>Tracheophyta</taxon>
        <taxon>Spermatophyta</taxon>
        <taxon>Magnoliopsida</taxon>
        <taxon>eudicotyledons</taxon>
        <taxon>Gunneridae</taxon>
        <taxon>Pentapetalae</taxon>
        <taxon>asterids</taxon>
        <taxon>lamiids</taxon>
        <taxon>Gentianales</taxon>
        <taxon>Rubiaceae</taxon>
        <taxon>Rubioideae</taxon>
        <taxon>Spermacoceae</taxon>
        <taxon>Hedyotis-Oldenlandia complex</taxon>
        <taxon>Oldenlandia</taxon>
    </lineage>
</organism>
<feature type="transmembrane region" description="Helical" evidence="8">
    <location>
        <begin position="481"/>
        <end position="498"/>
    </location>
</feature>
<evidence type="ECO:0000256" key="5">
    <source>
        <dbReference type="ARBA" id="ARBA00022989"/>
    </source>
</evidence>